<organism evidence="2 3">
    <name type="scientific">Actinocatenispora sera</name>
    <dbReference type="NCBI Taxonomy" id="390989"/>
    <lineage>
        <taxon>Bacteria</taxon>
        <taxon>Bacillati</taxon>
        <taxon>Actinomycetota</taxon>
        <taxon>Actinomycetes</taxon>
        <taxon>Micromonosporales</taxon>
        <taxon>Micromonosporaceae</taxon>
        <taxon>Actinocatenispora</taxon>
    </lineage>
</organism>
<dbReference type="Gene3D" id="3.40.50.300">
    <property type="entry name" value="P-loop containing nucleotide triphosphate hydrolases"/>
    <property type="match status" value="1"/>
</dbReference>
<proteinExistence type="predicted"/>
<dbReference type="EMBL" id="AP023354">
    <property type="protein sequence ID" value="BCJ30593.1"/>
    <property type="molecule type" value="Genomic_DNA"/>
</dbReference>
<dbReference type="GO" id="GO:0008476">
    <property type="term" value="F:protein-tyrosine sulfotransferase activity"/>
    <property type="evidence" value="ECO:0007669"/>
    <property type="project" value="InterPro"/>
</dbReference>
<dbReference type="KEGG" id="aser:Asera_47010"/>
<dbReference type="PANTHER" id="PTHR12788:SF10">
    <property type="entry name" value="PROTEIN-TYROSINE SULFOTRANSFERASE"/>
    <property type="match status" value="1"/>
</dbReference>
<evidence type="ECO:0000313" key="2">
    <source>
        <dbReference type="EMBL" id="BCJ30593.1"/>
    </source>
</evidence>
<gene>
    <name evidence="2" type="ORF">Asera_47010</name>
</gene>
<dbReference type="OrthoDB" id="9777890at2"/>
<accession>A0A810L5G7</accession>
<reference evidence="2" key="1">
    <citation type="submission" date="2020-08" db="EMBL/GenBank/DDBJ databases">
        <title>Whole genome shotgun sequence of Actinocatenispora sera NBRC 101916.</title>
        <authorList>
            <person name="Komaki H."/>
            <person name="Tamura T."/>
        </authorList>
    </citation>
    <scope>NUCLEOTIDE SEQUENCE</scope>
    <source>
        <strain evidence="2">NBRC 101916</strain>
    </source>
</reference>
<dbReference type="AlphaFoldDB" id="A0A810L5G7"/>
<dbReference type="Proteomes" id="UP000680750">
    <property type="component" value="Chromosome"/>
</dbReference>
<protein>
    <submittedName>
        <fullName evidence="2">Sulfotransferase family protein</fullName>
    </submittedName>
</protein>
<dbReference type="InterPro" id="IPR026634">
    <property type="entry name" value="TPST-like"/>
</dbReference>
<sequence>MKVKQKINTALGRTTGFELVRVRGPRRRRPVIRAERLLRQPVFLLSSVRSGSTLLRVILDSHSQLYAPHELHLGDIEAKAKGWFAEHAMSDLGFDNNELTALLWDRLLDEALRRSGKKILVEKTPNQVFRIKRLVDIWPDARFLFLLRHPASILASWREARPHLSREEGIADILRYLTSLQEAREQLTGIDVRYEDLTERPEEETRRLCEFIGVEWEASMLDYGDNGHTRFRRGLGDWSEKINSGRLQPARPVPDDVPDEFRPFCAAWGYAESD</sequence>
<dbReference type="SUPFAM" id="SSF52540">
    <property type="entry name" value="P-loop containing nucleoside triphosphate hydrolases"/>
    <property type="match status" value="1"/>
</dbReference>
<evidence type="ECO:0000313" key="3">
    <source>
        <dbReference type="Proteomes" id="UP000680750"/>
    </source>
</evidence>
<evidence type="ECO:0000256" key="1">
    <source>
        <dbReference type="ARBA" id="ARBA00022679"/>
    </source>
</evidence>
<name>A0A810L5G7_9ACTN</name>
<keyword evidence="3" id="KW-1185">Reference proteome</keyword>
<dbReference type="Pfam" id="PF13469">
    <property type="entry name" value="Sulfotransfer_3"/>
    <property type="match status" value="1"/>
</dbReference>
<dbReference type="RefSeq" id="WP_030447349.1">
    <property type="nucleotide sequence ID" value="NZ_AP023354.1"/>
</dbReference>
<dbReference type="InterPro" id="IPR027417">
    <property type="entry name" value="P-loop_NTPase"/>
</dbReference>
<dbReference type="PANTHER" id="PTHR12788">
    <property type="entry name" value="PROTEIN-TYROSINE SULFOTRANSFERASE 2"/>
    <property type="match status" value="1"/>
</dbReference>
<keyword evidence="1" id="KW-0808">Transferase</keyword>